<evidence type="ECO:0000313" key="8">
    <source>
        <dbReference type="Proteomes" id="UP001432027"/>
    </source>
</evidence>
<dbReference type="GO" id="GO:0005524">
    <property type="term" value="F:ATP binding"/>
    <property type="evidence" value="ECO:0007669"/>
    <property type="project" value="UniProtKB-KW"/>
</dbReference>
<proteinExistence type="predicted"/>
<dbReference type="Gene3D" id="1.10.510.10">
    <property type="entry name" value="Transferase(Phosphotransferase) domain 1"/>
    <property type="match status" value="1"/>
</dbReference>
<evidence type="ECO:0000256" key="5">
    <source>
        <dbReference type="ARBA" id="ARBA00022840"/>
    </source>
</evidence>
<feature type="domain" description="Protein kinase" evidence="6">
    <location>
        <begin position="31"/>
        <end position="355"/>
    </location>
</feature>
<dbReference type="InterPro" id="IPR000719">
    <property type="entry name" value="Prot_kinase_dom"/>
</dbReference>
<reference evidence="7" key="1">
    <citation type="submission" date="2023-10" db="EMBL/GenBank/DDBJ databases">
        <title>Genome assembly of Pristionchus species.</title>
        <authorList>
            <person name="Yoshida K."/>
            <person name="Sommer R.J."/>
        </authorList>
    </citation>
    <scope>NUCLEOTIDE SEQUENCE</scope>
    <source>
        <strain evidence="7">RS0144</strain>
    </source>
</reference>
<evidence type="ECO:0000256" key="4">
    <source>
        <dbReference type="ARBA" id="ARBA00022777"/>
    </source>
</evidence>
<keyword evidence="5" id="KW-0067">ATP-binding</keyword>
<organism evidence="7 8">
    <name type="scientific">Pristionchus entomophagus</name>
    <dbReference type="NCBI Taxonomy" id="358040"/>
    <lineage>
        <taxon>Eukaryota</taxon>
        <taxon>Metazoa</taxon>
        <taxon>Ecdysozoa</taxon>
        <taxon>Nematoda</taxon>
        <taxon>Chromadorea</taxon>
        <taxon>Rhabditida</taxon>
        <taxon>Rhabditina</taxon>
        <taxon>Diplogasteromorpha</taxon>
        <taxon>Diplogasteroidea</taxon>
        <taxon>Neodiplogasteridae</taxon>
        <taxon>Pristionchus</taxon>
    </lineage>
</organism>
<dbReference type="InterPro" id="IPR011009">
    <property type="entry name" value="Kinase-like_dom_sf"/>
</dbReference>
<gene>
    <name evidence="7" type="ORF">PENTCL1PPCAC_24112</name>
</gene>
<name>A0AAV5U5N1_9BILA</name>
<keyword evidence="2" id="KW-0808">Transferase</keyword>
<evidence type="ECO:0000256" key="2">
    <source>
        <dbReference type="ARBA" id="ARBA00022679"/>
    </source>
</evidence>
<comment type="caution">
    <text evidence="7">The sequence shown here is derived from an EMBL/GenBank/DDBJ whole genome shotgun (WGS) entry which is preliminary data.</text>
</comment>
<keyword evidence="1" id="KW-0723">Serine/threonine-protein kinase</keyword>
<dbReference type="InterPro" id="IPR050117">
    <property type="entry name" value="MAPK"/>
</dbReference>
<protein>
    <recommendedName>
        <fullName evidence="6">Protein kinase domain-containing protein</fullName>
    </recommendedName>
</protein>
<dbReference type="AlphaFoldDB" id="A0AAV5U5N1"/>
<dbReference type="PANTHER" id="PTHR24055">
    <property type="entry name" value="MITOGEN-ACTIVATED PROTEIN KINASE"/>
    <property type="match status" value="1"/>
</dbReference>
<sequence>MDARPQRAGFHTVTVSDTRRTLHSFTVPTRYTNLRFINAGSEGAVVSADVSTDQNQVAIKKRSNLIGKSAKNAIREFILLTSVKHPNIIPITHVFTPQEDEQSFKDVYLVMERMKYTLSEVISKMPLNHKTLKFFIYQILCAVNHLHRQGIIHRDLKPCNVAVNGRCEVKLLDFGLSRMFSPIDQMTGYVTTTHYRAPELLLECLKTPENLSNKDSVRALYSTKVDIWSIGCIFYELITRKIMFPGNETVSQWNKIAEIMGTPTDGFVSKLDTNLANRIRTQCSAQPQTTRQTFDDLVLDSHFICPSSACKTCKTGKDKHLIADAADARRLLSKLLEYEPKDRYSAAEALHDSYFKSCFKADEVDAPLTACEYIHEVDQGNLALEDLKSLIFKEVKRIESSYIPE</sequence>
<dbReference type="FunFam" id="1.10.510.10:FF:000624">
    <property type="entry name" value="Mitogen-activated protein kinase"/>
    <property type="match status" value="1"/>
</dbReference>
<keyword evidence="4" id="KW-0418">Kinase</keyword>
<evidence type="ECO:0000313" key="7">
    <source>
        <dbReference type="EMBL" id="GMT01938.1"/>
    </source>
</evidence>
<dbReference type="GO" id="GO:0004674">
    <property type="term" value="F:protein serine/threonine kinase activity"/>
    <property type="evidence" value="ECO:0007669"/>
    <property type="project" value="UniProtKB-KW"/>
</dbReference>
<keyword evidence="8" id="KW-1185">Reference proteome</keyword>
<dbReference type="SMART" id="SM00220">
    <property type="entry name" value="S_TKc"/>
    <property type="match status" value="1"/>
</dbReference>
<accession>A0AAV5U5N1</accession>
<keyword evidence="3" id="KW-0547">Nucleotide-binding</keyword>
<dbReference type="Gene3D" id="3.30.200.20">
    <property type="entry name" value="Phosphorylase Kinase, domain 1"/>
    <property type="match status" value="1"/>
</dbReference>
<dbReference type="Proteomes" id="UP001432027">
    <property type="component" value="Unassembled WGS sequence"/>
</dbReference>
<evidence type="ECO:0000256" key="3">
    <source>
        <dbReference type="ARBA" id="ARBA00022741"/>
    </source>
</evidence>
<evidence type="ECO:0000259" key="6">
    <source>
        <dbReference type="PROSITE" id="PS50011"/>
    </source>
</evidence>
<dbReference type="EMBL" id="BTSX01000005">
    <property type="protein sequence ID" value="GMT01938.1"/>
    <property type="molecule type" value="Genomic_DNA"/>
</dbReference>
<evidence type="ECO:0000256" key="1">
    <source>
        <dbReference type="ARBA" id="ARBA00022527"/>
    </source>
</evidence>
<dbReference type="SUPFAM" id="SSF56112">
    <property type="entry name" value="Protein kinase-like (PK-like)"/>
    <property type="match status" value="1"/>
</dbReference>
<dbReference type="PROSITE" id="PS50011">
    <property type="entry name" value="PROTEIN_KINASE_DOM"/>
    <property type="match status" value="1"/>
</dbReference>
<dbReference type="Pfam" id="PF00069">
    <property type="entry name" value="Pkinase"/>
    <property type="match status" value="1"/>
</dbReference>